<feature type="domain" description="Nephrocystin 3-like N-terminal" evidence="3">
    <location>
        <begin position="245"/>
        <end position="400"/>
    </location>
</feature>
<evidence type="ECO:0000256" key="1">
    <source>
        <dbReference type="ARBA" id="ARBA00022737"/>
    </source>
</evidence>
<keyword evidence="2" id="KW-0040">ANK repeat</keyword>
<dbReference type="PROSITE" id="PS50088">
    <property type="entry name" value="ANK_REPEAT"/>
    <property type="match status" value="1"/>
</dbReference>
<dbReference type="SMART" id="SM00248">
    <property type="entry name" value="ANK"/>
    <property type="match status" value="8"/>
</dbReference>
<dbReference type="InterPro" id="IPR027417">
    <property type="entry name" value="P-loop_NTPase"/>
</dbReference>
<dbReference type="KEGG" id="pfy:PFICI_13556"/>
<evidence type="ECO:0000313" key="5">
    <source>
        <dbReference type="Proteomes" id="UP000030651"/>
    </source>
</evidence>
<name>W3WPI7_PESFW</name>
<dbReference type="InParanoid" id="W3WPI7"/>
<dbReference type="PANTHER" id="PTHR10039">
    <property type="entry name" value="AMELOGENIN"/>
    <property type="match status" value="1"/>
</dbReference>
<dbReference type="Gene3D" id="3.40.50.300">
    <property type="entry name" value="P-loop containing nucleotide triphosphate hydrolases"/>
    <property type="match status" value="1"/>
</dbReference>
<feature type="repeat" description="ANK" evidence="2">
    <location>
        <begin position="1055"/>
        <end position="1087"/>
    </location>
</feature>
<organism evidence="4 5">
    <name type="scientific">Pestalotiopsis fici (strain W106-1 / CGMCC3.15140)</name>
    <dbReference type="NCBI Taxonomy" id="1229662"/>
    <lineage>
        <taxon>Eukaryota</taxon>
        <taxon>Fungi</taxon>
        <taxon>Dikarya</taxon>
        <taxon>Ascomycota</taxon>
        <taxon>Pezizomycotina</taxon>
        <taxon>Sordariomycetes</taxon>
        <taxon>Xylariomycetidae</taxon>
        <taxon>Amphisphaeriales</taxon>
        <taxon>Sporocadaceae</taxon>
        <taxon>Pestalotiopsis</taxon>
    </lineage>
</organism>
<dbReference type="InterPro" id="IPR002110">
    <property type="entry name" value="Ankyrin_rpt"/>
</dbReference>
<dbReference type="Pfam" id="PF24883">
    <property type="entry name" value="NPHP3_N"/>
    <property type="match status" value="1"/>
</dbReference>
<dbReference type="Pfam" id="PF12796">
    <property type="entry name" value="Ank_2"/>
    <property type="match status" value="3"/>
</dbReference>
<dbReference type="PANTHER" id="PTHR10039:SF16">
    <property type="entry name" value="GPI INOSITOL-DEACYLASE"/>
    <property type="match status" value="1"/>
</dbReference>
<accession>W3WPI7</accession>
<dbReference type="OrthoDB" id="1577640at2759"/>
<evidence type="ECO:0000256" key="2">
    <source>
        <dbReference type="PROSITE-ProRule" id="PRU00023"/>
    </source>
</evidence>
<keyword evidence="1" id="KW-0677">Repeat</keyword>
<dbReference type="GeneID" id="19278569"/>
<dbReference type="EMBL" id="KI912119">
    <property type="protein sequence ID" value="ETS75072.1"/>
    <property type="molecule type" value="Genomic_DNA"/>
</dbReference>
<proteinExistence type="predicted"/>
<dbReference type="InterPro" id="IPR056884">
    <property type="entry name" value="NPHP3-like_N"/>
</dbReference>
<protein>
    <recommendedName>
        <fullName evidence="3">Nephrocystin 3-like N-terminal domain-containing protein</fullName>
    </recommendedName>
</protein>
<reference evidence="5" key="1">
    <citation type="journal article" date="2015" name="BMC Genomics">
        <title>Genomic and transcriptomic analysis of the endophytic fungus Pestalotiopsis fici reveals its lifestyle and high potential for synthesis of natural products.</title>
        <authorList>
            <person name="Wang X."/>
            <person name="Zhang X."/>
            <person name="Liu L."/>
            <person name="Xiang M."/>
            <person name="Wang W."/>
            <person name="Sun X."/>
            <person name="Che Y."/>
            <person name="Guo L."/>
            <person name="Liu G."/>
            <person name="Guo L."/>
            <person name="Wang C."/>
            <person name="Yin W.B."/>
            <person name="Stadler M."/>
            <person name="Zhang X."/>
            <person name="Liu X."/>
        </authorList>
    </citation>
    <scope>NUCLEOTIDE SEQUENCE [LARGE SCALE GENOMIC DNA]</scope>
    <source>
        <strain evidence="5">W106-1 / CGMCC3.15140</strain>
    </source>
</reference>
<dbReference type="Gene3D" id="1.25.40.20">
    <property type="entry name" value="Ankyrin repeat-containing domain"/>
    <property type="match status" value="2"/>
</dbReference>
<dbReference type="STRING" id="1229662.W3WPI7"/>
<dbReference type="HOGENOM" id="CLU_000288_34_2_1"/>
<evidence type="ECO:0000259" key="3">
    <source>
        <dbReference type="Pfam" id="PF24883"/>
    </source>
</evidence>
<sequence>MEALGAAASIAGLVSLAIEIPKLIDTINSIKSAPGEALQLSSTVDALIATLQKLESFLKTDEAREMHLADDYTHIEYLFILSEHNVKGQRYFDKVSMASRQVRMSQHCGTITCNAKYIRVLLGHEKLVGSVLSLDCVQQMAKSHKEVISHFKTQSEALAQMAAAFPDQAIQASNLLKKIESISSCVESNARQLDAVHLGVNNLQEMNKDFADYCDYKIHGQALEWLSPLDPFLRHEEIQTSRLPGTCKWISEDSDFISWAQTLHPDKSDDVCCRIGDPGQGKTYTMSYMIEHLEGLYPSGTGVYVTYLYCDYQRTKDFPVQALIGAIVRLLLSQFDRLPHKIRDLVTDATVKLRRPNATIDQMHQILSWLEPQVERIFICIDALDEYENAEELVNACRRLPLRKSLLFVGRHSIFQSLRRSYPQSSCRSINPPSDDIEAVIAEGLAKAAARDPSLMPETLKVEIQKGISKLANGMFLLATLHLALVLSRNTILQRRLALSDLPPTLDGTFSQTLKRIKEHTHASQALRILAWIHCIGPSPLELIRQALAVEPSHSRFEEENLPSRLSMLDCCFGLARIDTIDTIEGLYHGKDKKVALVHSTLSTYFQSNKSILNDAMVMNAESCLALLSFPLPLPGDLLGLARDWWVSLLCDLNPLPTRLSKRACATCVQINIQINDGNLQNVPRHARMLLAQNARSNGFHRSQIDQRQPLLNTICMLGLDVLDLDIHELLEADNHKDSDLIDPIDMFGSSPLGWALLPANHFRTNWQFPQPESSFKQCLLRAGKLIGRCSIMQPRRMVLWSAATLAKINEGGHTHLEGGTGLRYPNASPLLFFIANHSCDTTATEGCLEAIKRNWDIDVWSMLQGGPGATSVCDRCLSLQETTNLWNLVVWGSEESEVKSSDTYDTCWPGGNWDKYQPKPTPRWDMDIIALFEPGKYTPVHSFTSQERWHKRRALELYCSARKDISLETVYSFPAEDYTIYKISLPQQAILQSSAISAFYSVFVFALLVLKLDPIVPDPQGMFVLQICAWDNQTVYAKAILDIAATAINLQDQHGRTALHYAVEIRSRKMVSVLLRRKADPNIADLKHQTPLHLAIIGRDLTIFEMLISSETVPKLTSSNMGRAWNLALEAGGSFAMRLLRIVHNNKSLWLLDQGDTTAPSALAPSNGILQLMIVADQSLACTDKDLDFMIRMVTKSLVKSRPPATGSTIITARSNQFSSPSELSTIIRSAIVNGADAVAAYILHNYPIDIGNISDKGESALHLAVIYNAPKVFQFLLDCDSLNSTAQVNFEGYTVLHLTLVHKRLDILQILLHSNKVNAGQVHSSSGATALHLAIRHSFTDAVPLLLSCPQIDFDVLDEYGRAALHHAVLKQDVALVKLLLDCPMVTPTVISGDGRTALAYAALCAGEEMITVLLEVGSFDLSLKDTYGKTALDWARLNTSTGVAAMLEAAGSGSISAA</sequence>
<dbReference type="Proteomes" id="UP000030651">
    <property type="component" value="Unassembled WGS sequence"/>
</dbReference>
<gene>
    <name evidence="4" type="ORF">PFICI_13556</name>
</gene>
<dbReference type="SUPFAM" id="SSF48403">
    <property type="entry name" value="Ankyrin repeat"/>
    <property type="match status" value="2"/>
</dbReference>
<dbReference type="eggNOG" id="KOG0504">
    <property type="taxonomic scope" value="Eukaryota"/>
</dbReference>
<keyword evidence="5" id="KW-1185">Reference proteome</keyword>
<evidence type="ECO:0000313" key="4">
    <source>
        <dbReference type="EMBL" id="ETS75072.1"/>
    </source>
</evidence>
<dbReference type="InterPro" id="IPR036770">
    <property type="entry name" value="Ankyrin_rpt-contain_sf"/>
</dbReference>
<dbReference type="PROSITE" id="PS50297">
    <property type="entry name" value="ANK_REP_REGION"/>
    <property type="match status" value="1"/>
</dbReference>
<dbReference type="RefSeq" id="XP_007840328.1">
    <property type="nucleotide sequence ID" value="XM_007842137.1"/>
</dbReference>